<dbReference type="Gene3D" id="3.40.50.150">
    <property type="entry name" value="Vaccinia Virus protein VP39"/>
    <property type="match status" value="1"/>
</dbReference>
<evidence type="ECO:0000256" key="3">
    <source>
        <dbReference type="ARBA" id="ARBA00010729"/>
    </source>
</evidence>
<dbReference type="Pfam" id="PF17980">
    <property type="entry name" value="ADD_DNMT3"/>
    <property type="match status" value="1"/>
</dbReference>
<dbReference type="InterPro" id="IPR036872">
    <property type="entry name" value="CH_dom_sf"/>
</dbReference>
<sequence>MASTVAVTLDSSNDKSTPLHLVTWINNLLKTTFKDVQEMGSGACHCQIMDCVIPGSVDMTKVKFDAQGEDECKHNFNLLHEAFSKSNIKKNIPVEKLIRGDFTSNFVFLKWFKDFYTANVKSEEYNPVEARDSRDIRPIVASSPLRTSKLKSNREENGTEINKTFPYTEKWKGIFEWAECSTLGEHYTYCLICKRNLNTFERGLVELKQHVATKKHRKRVKSHMRAGPQGQSSAPLPCSDVAVQFIHEHCCTGSAKGEQVSKCFVRRKLGLQYPKDITSVCQHTPYSVYVYEGISVGKVDTVCVVLIGYFDIESSRYSIKFLDALQLVDGEGEQTAVAVVETLKKFGLPTHNMVAVYSHSNSTASEQIFSQLRELNPHIVALGGLYILADVACNAGVKQLSNQAQELIADIHAYHSSCPTKNDNLCTLFGSDVTVNSPSFHLNTSCLKFCLLVKRILAIWTDLILYFNLFDKDDDKAKLISSQLQDPKVRATFMFLEQALKPLQSFQRHLQTQEEAPQADMLLILEEASNLLCTYTSYFLHPQAAVHLHKDNDAQILKKKKFHLSSPELSLGGKAVEDFLKESKATEASPLLKEQVLSFYIALTGCISEKLPVSVDLLKSITQLLNHQSRLKVTGKAVGELGTKLGICSSPEVLNQLTGEFDEYRLAQEGENEEGDKDTSAVVPLVKHWASVLKNTKPTSVFRRLILTLLALPCPPLDAQQVFTQALENGETAPLSESESQCDVLSDSALSDSTSNKDSPRNTDVKKYSPSELNGHNAIVKPCEVRLTKLKHLKNDCDSMLGENDAMSKEGTNRGGFGWESSLRQKPQARTVFQAGASTWSKPNGLDKDTKTGLESQNEVAEESSPFFKTPPRGRRKHGYQDGKGFLTGELVWGKVKGFSWWPGMVMPWKTKLAPPGLRRVEWFGDGMFSEIYTEGLLSFSAFTKCFCKNSYASLPIYKEAIYQIIELASERCGKSFTEAEGNRDKELKMMLEWALEGFLPTGPEGFLPPDSTSNTESSDSALSDYQPPAKRKYVFKNKANAAAIVFSRESIVEKVKEKGKTIEDFCLSCGSPEIEVQHPLFEGGLCLKCKENFTETLYRYDEDGYQSYCTVCCGGLEVILCGNTSCCRCFCKDCLDILVGQGTFDKLKDIDPWSCYMCKPSQCHGNLKLRANWGVRVQDFFANSSAMAFEPHRVYPSIPADQRRPIKVLSLFDGIATGYLVLRDLGFKIERYIASEICEDSIAVGMVKHEGRIEYVNDVRTITRKHLAEWGPFDILIGGSPCNDLSMVNPLRKGLFEGTGRLFFEFYRILNFLKPKEGDDRPFFWLFENVVFMSANDKSDICRFLECNPVLIDAVKVSPAHRARYFWGNLPGMNRPLATSLDNKVALQDCLEVGRMAKFDKVRTITTKSNSIRQGKMGPLPVTMNGKEDYLWCTEMEQVFGFPKHYTDVNNMGRMQRQKVLGRSWSVPVIRHLFAPLKDYFECE</sequence>
<comment type="subcellular location">
    <subcellularLocation>
        <location evidence="2">Cytoplasm</location>
        <location evidence="2">Cytoskeleton</location>
    </subcellularLocation>
    <subcellularLocation>
        <location evidence="1">Nucleus</location>
    </subcellularLocation>
</comment>
<keyword evidence="17" id="KW-0206">Cytoskeleton</keyword>
<keyword evidence="19" id="KW-0131">Cell cycle</keyword>
<dbReference type="InterPro" id="IPR029063">
    <property type="entry name" value="SAM-dependent_MTases_sf"/>
</dbReference>
<dbReference type="InterPro" id="IPR050390">
    <property type="entry name" value="C5-Methyltransferase"/>
</dbReference>
<evidence type="ECO:0000256" key="18">
    <source>
        <dbReference type="ARBA" id="ARBA00023242"/>
    </source>
</evidence>
<evidence type="ECO:0000256" key="5">
    <source>
        <dbReference type="ARBA" id="ARBA00022490"/>
    </source>
</evidence>
<keyword evidence="9 20" id="KW-0808">Transferase</keyword>
<organism evidence="25 26">
    <name type="scientific">Channa argus</name>
    <name type="common">Northern snakehead</name>
    <name type="synonym">Ophicephalus argus</name>
    <dbReference type="NCBI Taxonomy" id="215402"/>
    <lineage>
        <taxon>Eukaryota</taxon>
        <taxon>Metazoa</taxon>
        <taxon>Chordata</taxon>
        <taxon>Craniata</taxon>
        <taxon>Vertebrata</taxon>
        <taxon>Euteleostomi</taxon>
        <taxon>Actinopterygii</taxon>
        <taxon>Neopterygii</taxon>
        <taxon>Teleostei</taxon>
        <taxon>Neoteleostei</taxon>
        <taxon>Acanthomorphata</taxon>
        <taxon>Anabantaria</taxon>
        <taxon>Anabantiformes</taxon>
        <taxon>Channoidei</taxon>
        <taxon>Channidae</taxon>
        <taxon>Channa</taxon>
    </lineage>
</organism>
<keyword evidence="6" id="KW-0678">Repressor</keyword>
<keyword evidence="14" id="KW-0498">Mitosis</keyword>
<keyword evidence="7 20" id="KW-0489">Methyltransferase</keyword>
<gene>
    <name evidence="25" type="ORF">EXN66_Car012884</name>
</gene>
<evidence type="ECO:0000256" key="2">
    <source>
        <dbReference type="ARBA" id="ARBA00004245"/>
    </source>
</evidence>
<feature type="domain" description="Calponin-homology (CH)" evidence="22">
    <location>
        <begin position="15"/>
        <end position="117"/>
    </location>
</feature>
<dbReference type="PANTHER" id="PTHR23068">
    <property type="entry name" value="DNA CYTOSINE-5- -METHYLTRANSFERASE 3-RELATED"/>
    <property type="match status" value="1"/>
</dbReference>
<keyword evidence="11" id="KW-0493">Microtubule</keyword>
<dbReference type="GO" id="GO:0051718">
    <property type="term" value="F:DNA (cytosine-5-)-methyltransferase activity, acting on CpG substrates"/>
    <property type="evidence" value="ECO:0007669"/>
    <property type="project" value="TreeGrafter"/>
</dbReference>
<keyword evidence="8" id="KW-0132">Cell division</keyword>
<evidence type="ECO:0000256" key="9">
    <source>
        <dbReference type="ARBA" id="ARBA00022679"/>
    </source>
</evidence>
<dbReference type="Proteomes" id="UP000503349">
    <property type="component" value="Chromosome 12"/>
</dbReference>
<dbReference type="SUPFAM" id="SSF63748">
    <property type="entry name" value="Tudor/PWWP/MBT"/>
    <property type="match status" value="1"/>
</dbReference>
<evidence type="ECO:0000256" key="19">
    <source>
        <dbReference type="ARBA" id="ARBA00023306"/>
    </source>
</evidence>
<dbReference type="GO" id="GO:0005874">
    <property type="term" value="C:microtubule"/>
    <property type="evidence" value="ECO:0007669"/>
    <property type="project" value="UniProtKB-KW"/>
</dbReference>
<dbReference type="PROSITE" id="PS50812">
    <property type="entry name" value="PWWP"/>
    <property type="match status" value="1"/>
</dbReference>
<evidence type="ECO:0000256" key="15">
    <source>
        <dbReference type="ARBA" id="ARBA00022833"/>
    </source>
</evidence>
<dbReference type="PROSITE" id="PS51679">
    <property type="entry name" value="SAM_MT_C5"/>
    <property type="match status" value="1"/>
</dbReference>
<accession>A0A6G1Q477</accession>
<name>A0A6G1Q477_CHAAH</name>
<keyword evidence="26" id="KW-1185">Reference proteome</keyword>
<dbReference type="SUPFAM" id="SSF53335">
    <property type="entry name" value="S-adenosyl-L-methionine-dependent methyltransferases"/>
    <property type="match status" value="1"/>
</dbReference>
<dbReference type="InterPro" id="IPR049554">
    <property type="entry name" value="DNMT3_ADD_PHD"/>
</dbReference>
<dbReference type="InterPro" id="IPR025766">
    <property type="entry name" value="ADD"/>
</dbReference>
<dbReference type="Pfam" id="PF21255">
    <property type="entry name" value="DNMT3_ADD_GATA1-like"/>
    <property type="match status" value="1"/>
</dbReference>
<reference evidence="26" key="2">
    <citation type="submission" date="2019-02" db="EMBL/GenBank/DDBJ databases">
        <title>Opniocepnalus argus Var Kimnra genome.</title>
        <authorList>
            <person name="Zhou C."/>
            <person name="Xiao S."/>
        </authorList>
    </citation>
    <scope>NUCLEOTIDE SEQUENCE [LARGE SCALE GENOMIC DNA]</scope>
</reference>
<dbReference type="Gene3D" id="2.20.70.90">
    <property type="match status" value="1"/>
</dbReference>
<feature type="compositionally biased region" description="Polar residues" evidence="21">
    <location>
        <begin position="735"/>
        <end position="757"/>
    </location>
</feature>
<keyword evidence="16" id="KW-0238">DNA-binding</keyword>
<feature type="region of interest" description="Disordered" evidence="21">
    <location>
        <begin position="730"/>
        <end position="773"/>
    </location>
</feature>
<evidence type="ECO:0000256" key="13">
    <source>
        <dbReference type="ARBA" id="ARBA00022771"/>
    </source>
</evidence>
<evidence type="ECO:0000256" key="7">
    <source>
        <dbReference type="ARBA" id="ARBA00022603"/>
    </source>
</evidence>
<dbReference type="InterPro" id="IPR000313">
    <property type="entry name" value="PWWP_dom"/>
</dbReference>
<dbReference type="InterPro" id="IPR001715">
    <property type="entry name" value="CH_dom"/>
</dbReference>
<evidence type="ECO:0000259" key="24">
    <source>
        <dbReference type="PROSITE" id="PS51533"/>
    </source>
</evidence>
<evidence type="ECO:0000256" key="21">
    <source>
        <dbReference type="SAM" id="MobiDB-lite"/>
    </source>
</evidence>
<evidence type="ECO:0000256" key="20">
    <source>
        <dbReference type="PROSITE-ProRule" id="PRU01016"/>
    </source>
</evidence>
<evidence type="ECO:0000256" key="16">
    <source>
        <dbReference type="ARBA" id="ARBA00023125"/>
    </source>
</evidence>
<comment type="similarity">
    <text evidence="3">Belongs to the MAPRE family.</text>
</comment>
<feature type="active site" evidence="20">
    <location>
        <position position="1283"/>
    </location>
</feature>
<dbReference type="Gene3D" id="2.30.30.140">
    <property type="match status" value="1"/>
</dbReference>
<feature type="region of interest" description="Disordered" evidence="21">
    <location>
        <begin position="839"/>
        <end position="880"/>
    </location>
</feature>
<keyword evidence="13" id="KW-0863">Zinc-finger</keyword>
<evidence type="ECO:0000256" key="1">
    <source>
        <dbReference type="ARBA" id="ARBA00004123"/>
    </source>
</evidence>
<dbReference type="GO" id="GO:0032259">
    <property type="term" value="P:methylation"/>
    <property type="evidence" value="ECO:0007669"/>
    <property type="project" value="UniProtKB-KW"/>
</dbReference>
<dbReference type="GO" id="GO:0005634">
    <property type="term" value="C:nucleus"/>
    <property type="evidence" value="ECO:0007669"/>
    <property type="project" value="UniProtKB-SubCell"/>
</dbReference>
<evidence type="ECO:0000259" key="22">
    <source>
        <dbReference type="PROSITE" id="PS50021"/>
    </source>
</evidence>
<dbReference type="GO" id="GO:0003677">
    <property type="term" value="F:DNA binding"/>
    <property type="evidence" value="ECO:0007669"/>
    <property type="project" value="UniProtKB-KW"/>
</dbReference>
<dbReference type="Pfam" id="PF00855">
    <property type="entry name" value="PWWP"/>
    <property type="match status" value="1"/>
</dbReference>
<dbReference type="GO" id="GO:0000122">
    <property type="term" value="P:negative regulation of transcription by RNA polymerase II"/>
    <property type="evidence" value="ECO:0007669"/>
    <property type="project" value="TreeGrafter"/>
</dbReference>
<dbReference type="PROSITE" id="PS00094">
    <property type="entry name" value="C5_MTASE_1"/>
    <property type="match status" value="1"/>
</dbReference>
<dbReference type="GO" id="GO:0051301">
    <property type="term" value="P:cell division"/>
    <property type="evidence" value="ECO:0007669"/>
    <property type="project" value="UniProtKB-KW"/>
</dbReference>
<feature type="domain" description="PWWP" evidence="23">
    <location>
        <begin position="888"/>
        <end position="943"/>
    </location>
</feature>
<evidence type="ECO:0000256" key="14">
    <source>
        <dbReference type="ARBA" id="ARBA00022776"/>
    </source>
</evidence>
<evidence type="ECO:0000313" key="26">
    <source>
        <dbReference type="Proteomes" id="UP000503349"/>
    </source>
</evidence>
<comment type="similarity">
    <text evidence="20">Belongs to the class I-like SAM-binding methyltransferase superfamily. C5-methyltransferase family.</text>
</comment>
<dbReference type="EMBL" id="CM015723">
    <property type="protein sequence ID" value="KAF3697204.1"/>
    <property type="molecule type" value="Genomic_DNA"/>
</dbReference>
<keyword evidence="5" id="KW-0963">Cytoplasm</keyword>
<dbReference type="PROSITE" id="PS50021">
    <property type="entry name" value="CH"/>
    <property type="match status" value="1"/>
</dbReference>
<dbReference type="SUPFAM" id="SSF47576">
    <property type="entry name" value="Calponin-homology domain, CH-domain"/>
    <property type="match status" value="1"/>
</dbReference>
<dbReference type="GO" id="GO:0008270">
    <property type="term" value="F:zinc ion binding"/>
    <property type="evidence" value="ECO:0007669"/>
    <property type="project" value="UniProtKB-KW"/>
</dbReference>
<feature type="compositionally biased region" description="Basic and acidic residues" evidence="21">
    <location>
        <begin position="758"/>
        <end position="769"/>
    </location>
</feature>
<reference evidence="25 26" key="1">
    <citation type="submission" date="2019-02" db="EMBL/GenBank/DDBJ databases">
        <title>Opniocepnalus argus genome.</title>
        <authorList>
            <person name="Zhou C."/>
            <person name="Xiao S."/>
        </authorList>
    </citation>
    <scope>NUCLEOTIDE SEQUENCE [LARGE SCALE GENOMIC DNA]</scope>
    <source>
        <strain evidence="25">OARG1902GOOAL</strain>
        <tissue evidence="25">Muscle</tissue>
    </source>
</reference>
<dbReference type="InterPro" id="IPR001525">
    <property type="entry name" value="C5_MeTfrase"/>
</dbReference>
<dbReference type="EC" id="2.1.1.37" evidence="4"/>
<evidence type="ECO:0000256" key="17">
    <source>
        <dbReference type="ARBA" id="ARBA00023212"/>
    </source>
</evidence>
<keyword evidence="18" id="KW-0539">Nucleus</keyword>
<dbReference type="FunFam" id="1.10.418.10:FF:000028">
    <property type="entry name" value="RP/EB family microtubule-associated protein"/>
    <property type="match status" value="1"/>
</dbReference>
<keyword evidence="12" id="KW-0479">Metal-binding</keyword>
<evidence type="ECO:0000256" key="8">
    <source>
        <dbReference type="ARBA" id="ARBA00022618"/>
    </source>
</evidence>
<keyword evidence="10 20" id="KW-0949">S-adenosyl-L-methionine</keyword>
<dbReference type="InterPro" id="IPR018117">
    <property type="entry name" value="C5_DNA_meth_AS"/>
</dbReference>
<evidence type="ECO:0000313" key="25">
    <source>
        <dbReference type="EMBL" id="KAF3697204.1"/>
    </source>
</evidence>
<dbReference type="Pfam" id="PF00145">
    <property type="entry name" value="DNA_methylase"/>
    <property type="match status" value="1"/>
</dbReference>
<feature type="domain" description="PHD-type" evidence="24">
    <location>
        <begin position="1055"/>
        <end position="1187"/>
    </location>
</feature>
<protein>
    <recommendedName>
        <fullName evidence="4">DNA (cytosine-5-)-methyltransferase</fullName>
        <ecNumber evidence="4">2.1.1.37</ecNumber>
    </recommendedName>
</protein>
<dbReference type="Gene3D" id="1.10.418.10">
    <property type="entry name" value="Calponin-like domain"/>
    <property type="match status" value="1"/>
</dbReference>
<dbReference type="SMART" id="SM00293">
    <property type="entry name" value="PWWP"/>
    <property type="match status" value="1"/>
</dbReference>
<evidence type="ECO:0000256" key="10">
    <source>
        <dbReference type="ARBA" id="ARBA00022691"/>
    </source>
</evidence>
<dbReference type="Gene3D" id="1.10.720.50">
    <property type="entry name" value="PWWP, helical domain"/>
    <property type="match status" value="1"/>
</dbReference>
<feature type="region of interest" description="Disordered" evidence="21">
    <location>
        <begin position="1007"/>
        <end position="1026"/>
    </location>
</feature>
<dbReference type="InterPro" id="IPR040552">
    <property type="entry name" value="DNMT3_ADD_GATA1-like"/>
</dbReference>
<keyword evidence="15" id="KW-0862">Zinc</keyword>
<proteinExistence type="inferred from homology"/>
<evidence type="ECO:0000256" key="4">
    <source>
        <dbReference type="ARBA" id="ARBA00011975"/>
    </source>
</evidence>
<feature type="compositionally biased region" description="Polar residues" evidence="21">
    <location>
        <begin position="1011"/>
        <end position="1024"/>
    </location>
</feature>
<evidence type="ECO:0000256" key="12">
    <source>
        <dbReference type="ARBA" id="ARBA00022723"/>
    </source>
</evidence>
<dbReference type="PANTHER" id="PTHR23068:SF53">
    <property type="entry name" value="DNA (CYTOSINE-5-)-METHYLTRANSFERASE"/>
    <property type="match status" value="1"/>
</dbReference>
<evidence type="ECO:0000256" key="6">
    <source>
        <dbReference type="ARBA" id="ARBA00022491"/>
    </source>
</evidence>
<evidence type="ECO:0000259" key="23">
    <source>
        <dbReference type="PROSITE" id="PS50812"/>
    </source>
</evidence>
<evidence type="ECO:0000256" key="11">
    <source>
        <dbReference type="ARBA" id="ARBA00022701"/>
    </source>
</evidence>
<dbReference type="FunFam" id="3.40.50.150:FF:000008">
    <property type="entry name" value="DNA (Cytosine-5)-methyltransferase 3A isoform X1"/>
    <property type="match status" value="1"/>
</dbReference>
<dbReference type="PROSITE" id="PS51533">
    <property type="entry name" value="ADD"/>
    <property type="match status" value="1"/>
</dbReference>